<comment type="caution">
    <text evidence="2">The sequence shown here is derived from an EMBL/GenBank/DDBJ whole genome shotgun (WGS) entry which is preliminary data.</text>
</comment>
<accession>A0A511Z5M1</accession>
<protein>
    <recommendedName>
        <fullName evidence="4">Permease</fullName>
    </recommendedName>
</protein>
<feature type="transmembrane region" description="Helical" evidence="1">
    <location>
        <begin position="66"/>
        <end position="83"/>
    </location>
</feature>
<keyword evidence="1" id="KW-0472">Membrane</keyword>
<feature type="transmembrane region" description="Helical" evidence="1">
    <location>
        <begin position="7"/>
        <end position="23"/>
    </location>
</feature>
<reference evidence="2 3" key="1">
    <citation type="submission" date="2019-07" db="EMBL/GenBank/DDBJ databases">
        <title>Whole genome shotgun sequence of Sporosarcina luteola NBRC 105378.</title>
        <authorList>
            <person name="Hosoyama A."/>
            <person name="Uohara A."/>
            <person name="Ohji S."/>
            <person name="Ichikawa N."/>
        </authorList>
    </citation>
    <scope>NUCLEOTIDE SEQUENCE [LARGE SCALE GENOMIC DNA]</scope>
    <source>
        <strain evidence="2 3">NBRC 105378</strain>
    </source>
</reference>
<evidence type="ECO:0000256" key="1">
    <source>
        <dbReference type="SAM" id="Phobius"/>
    </source>
</evidence>
<sequence>MIIRKLVSALFACMLVMFISFLIEPSGFVIIIGLYLFPILLFNGLPSSILSNCVTKKLKGIKRGGTALLIHLIFAAIFVIVIFNYEEDWVPMNFFLLLSLGSSFLFWGFDELLKSNKAKQICMKIDDLKLH</sequence>
<evidence type="ECO:0008006" key="4">
    <source>
        <dbReference type="Google" id="ProtNLM"/>
    </source>
</evidence>
<feature type="transmembrane region" description="Helical" evidence="1">
    <location>
        <begin position="29"/>
        <end position="54"/>
    </location>
</feature>
<dbReference type="RefSeq" id="WP_147056068.1">
    <property type="nucleotide sequence ID" value="NZ_BJYL01000014.1"/>
</dbReference>
<name>A0A511Z5M1_9BACL</name>
<organism evidence="2 3">
    <name type="scientific">Sporosarcina luteola</name>
    <dbReference type="NCBI Taxonomy" id="582850"/>
    <lineage>
        <taxon>Bacteria</taxon>
        <taxon>Bacillati</taxon>
        <taxon>Bacillota</taxon>
        <taxon>Bacilli</taxon>
        <taxon>Bacillales</taxon>
        <taxon>Caryophanaceae</taxon>
        <taxon>Sporosarcina</taxon>
    </lineage>
</organism>
<keyword evidence="1" id="KW-0812">Transmembrane</keyword>
<proteinExistence type="predicted"/>
<evidence type="ECO:0000313" key="3">
    <source>
        <dbReference type="Proteomes" id="UP000321901"/>
    </source>
</evidence>
<dbReference type="EMBL" id="BJYL01000014">
    <property type="protein sequence ID" value="GEN82747.1"/>
    <property type="molecule type" value="Genomic_DNA"/>
</dbReference>
<evidence type="ECO:0000313" key="2">
    <source>
        <dbReference type="EMBL" id="GEN82747.1"/>
    </source>
</evidence>
<dbReference type="OrthoDB" id="2880747at2"/>
<dbReference type="AlphaFoldDB" id="A0A511Z5M1"/>
<keyword evidence="3" id="KW-1185">Reference proteome</keyword>
<feature type="transmembrane region" description="Helical" evidence="1">
    <location>
        <begin position="89"/>
        <end position="109"/>
    </location>
</feature>
<keyword evidence="1" id="KW-1133">Transmembrane helix</keyword>
<dbReference type="Proteomes" id="UP000321901">
    <property type="component" value="Unassembled WGS sequence"/>
</dbReference>
<gene>
    <name evidence="2" type="ORF">SLU01_10590</name>
</gene>